<dbReference type="GO" id="GO:0004129">
    <property type="term" value="F:cytochrome-c oxidase activity"/>
    <property type="evidence" value="ECO:0007669"/>
    <property type="project" value="InterPro"/>
</dbReference>
<keyword evidence="4" id="KW-1003">Cell membrane</keyword>
<dbReference type="InterPro" id="IPR045187">
    <property type="entry name" value="CcO_II"/>
</dbReference>
<protein>
    <submittedName>
        <fullName evidence="17">Cytochrome o ubiquinol oxidase subunit 2</fullName>
        <ecNumber evidence="17">1.10.3.-</ecNumber>
    </submittedName>
</protein>
<proteinExistence type="inferred from homology"/>
<reference evidence="17 18" key="1">
    <citation type="submission" date="2020-08" db="EMBL/GenBank/DDBJ databases">
        <title>Genomic Encyclopedia of Type Strains, Phase IV (KMG-IV): sequencing the most valuable type-strain genomes for metagenomic binning, comparative biology and taxonomic classification.</title>
        <authorList>
            <person name="Goeker M."/>
        </authorList>
    </citation>
    <scope>NUCLEOTIDE SEQUENCE [LARGE SCALE GENOMIC DNA]</scope>
    <source>
        <strain evidence="17 18">DSM 28760</strain>
    </source>
</reference>
<keyword evidence="9 13" id="KW-1133">Transmembrane helix</keyword>
<evidence type="ECO:0000259" key="16">
    <source>
        <dbReference type="PROSITE" id="PS50999"/>
    </source>
</evidence>
<evidence type="ECO:0000256" key="4">
    <source>
        <dbReference type="ARBA" id="ARBA00022475"/>
    </source>
</evidence>
<evidence type="ECO:0000256" key="6">
    <source>
        <dbReference type="ARBA" id="ARBA00022692"/>
    </source>
</evidence>
<evidence type="ECO:0000313" key="17">
    <source>
        <dbReference type="EMBL" id="MBB3810476.1"/>
    </source>
</evidence>
<evidence type="ECO:0000259" key="15">
    <source>
        <dbReference type="PROSITE" id="PS50857"/>
    </source>
</evidence>
<keyword evidence="11 13" id="KW-0472">Membrane</keyword>
<sequence length="332" mass="36146">MYRVWRFCLTSAALALSFPACGYAQPAGVASGPVSARGFMDPTGPVAETQLHHFGVIIAIMMLVLVPIFIAIPIILIRYRRGGKGAYTPKWEFNSVVETIIWGFPVVIVAFLGIALWNYTFKLDPYRPLGDDPLEVEVVMLDWKFLFLYPQQGIATVDYLAIPEGRAVSLRLTSGTVMQSFIIPQLAGQIYAMAGMQTKLNILADTKGHYIGRNTQYNGNGFASQSFTTAVVTSDEFNAWAEAQRAAGNPLDWEAYVALAQPSITYEPAFYSAFEPGLFDRVIASFAPDMVNAAHGHGEAHGQGEAHGHGAAHGTDTAERAPHPHSHTGMQP</sequence>
<dbReference type="CDD" id="cd04212">
    <property type="entry name" value="CuRO_UO_II"/>
    <property type="match status" value="1"/>
</dbReference>
<dbReference type="GO" id="GO:0042773">
    <property type="term" value="P:ATP synthesis coupled electron transport"/>
    <property type="evidence" value="ECO:0007669"/>
    <property type="project" value="TreeGrafter"/>
</dbReference>
<evidence type="ECO:0000256" key="11">
    <source>
        <dbReference type="ARBA" id="ARBA00023136"/>
    </source>
</evidence>
<dbReference type="PROSITE" id="PS50999">
    <property type="entry name" value="COX2_TM"/>
    <property type="match status" value="1"/>
</dbReference>
<dbReference type="GO" id="GO:0005507">
    <property type="term" value="F:copper ion binding"/>
    <property type="evidence" value="ECO:0007669"/>
    <property type="project" value="InterPro"/>
</dbReference>
<feature type="domain" description="Cytochrome oxidase subunit II copper A binding" evidence="15">
    <location>
        <begin position="131"/>
        <end position="243"/>
    </location>
</feature>
<comment type="caution">
    <text evidence="17">The sequence shown here is derived from an EMBL/GenBank/DDBJ whole genome shotgun (WGS) entry which is preliminary data.</text>
</comment>
<keyword evidence="8" id="KW-0249">Electron transport</keyword>
<evidence type="ECO:0000256" key="14">
    <source>
        <dbReference type="SAM" id="SignalP"/>
    </source>
</evidence>
<feature type="compositionally biased region" description="Basic and acidic residues" evidence="12">
    <location>
        <begin position="296"/>
        <end position="308"/>
    </location>
</feature>
<evidence type="ECO:0000256" key="9">
    <source>
        <dbReference type="ARBA" id="ARBA00022989"/>
    </source>
</evidence>
<feature type="signal peptide" evidence="14">
    <location>
        <begin position="1"/>
        <end position="24"/>
    </location>
</feature>
<gene>
    <name evidence="17" type="ORF">FHS81_002577</name>
</gene>
<comment type="similarity">
    <text evidence="2">Belongs to the cytochrome c oxidase subunit 2 family.</text>
</comment>
<dbReference type="InterPro" id="IPR010514">
    <property type="entry name" value="COX_ARM"/>
</dbReference>
<name>A0A7W5Z5B3_9HYPH</name>
<dbReference type="InterPro" id="IPR011759">
    <property type="entry name" value="Cyt_c_oxidase_su2_TM_dom"/>
</dbReference>
<dbReference type="Proteomes" id="UP000537592">
    <property type="component" value="Unassembled WGS sequence"/>
</dbReference>
<dbReference type="EMBL" id="JACICC010000006">
    <property type="protein sequence ID" value="MBB3810476.1"/>
    <property type="molecule type" value="Genomic_DNA"/>
</dbReference>
<feature type="transmembrane region" description="Helical" evidence="13">
    <location>
        <begin position="100"/>
        <end position="119"/>
    </location>
</feature>
<keyword evidence="7 14" id="KW-0732">Signal</keyword>
<dbReference type="AlphaFoldDB" id="A0A7W5Z5B3"/>
<dbReference type="Pfam" id="PF06481">
    <property type="entry name" value="COX_ARM"/>
    <property type="match status" value="1"/>
</dbReference>
<evidence type="ECO:0000256" key="5">
    <source>
        <dbReference type="ARBA" id="ARBA00022660"/>
    </source>
</evidence>
<feature type="transmembrane region" description="Helical" evidence="13">
    <location>
        <begin position="52"/>
        <end position="79"/>
    </location>
</feature>
<dbReference type="InterPro" id="IPR034227">
    <property type="entry name" value="CuRO_UO_II"/>
</dbReference>
<evidence type="ECO:0000256" key="8">
    <source>
        <dbReference type="ARBA" id="ARBA00022982"/>
    </source>
</evidence>
<dbReference type="SUPFAM" id="SSF81464">
    <property type="entry name" value="Cytochrome c oxidase subunit II-like, transmembrane region"/>
    <property type="match status" value="1"/>
</dbReference>
<evidence type="ECO:0000256" key="13">
    <source>
        <dbReference type="SAM" id="Phobius"/>
    </source>
</evidence>
<dbReference type="GO" id="GO:0009486">
    <property type="term" value="F:cytochrome bo3 ubiquinol oxidase activity"/>
    <property type="evidence" value="ECO:0007669"/>
    <property type="project" value="InterPro"/>
</dbReference>
<keyword evidence="3" id="KW-0813">Transport</keyword>
<feature type="region of interest" description="Disordered" evidence="12">
    <location>
        <begin position="294"/>
        <end position="332"/>
    </location>
</feature>
<dbReference type="PANTHER" id="PTHR22888">
    <property type="entry name" value="CYTOCHROME C OXIDASE, SUBUNIT II"/>
    <property type="match status" value="1"/>
</dbReference>
<dbReference type="GO" id="GO:0005886">
    <property type="term" value="C:plasma membrane"/>
    <property type="evidence" value="ECO:0007669"/>
    <property type="project" value="UniProtKB-SubCell"/>
</dbReference>
<evidence type="ECO:0000256" key="2">
    <source>
        <dbReference type="ARBA" id="ARBA00007866"/>
    </source>
</evidence>
<keyword evidence="5" id="KW-0679">Respiratory chain</keyword>
<keyword evidence="6 13" id="KW-0812">Transmembrane</keyword>
<evidence type="ECO:0000256" key="1">
    <source>
        <dbReference type="ARBA" id="ARBA00004651"/>
    </source>
</evidence>
<evidence type="ECO:0000313" key="18">
    <source>
        <dbReference type="Proteomes" id="UP000537592"/>
    </source>
</evidence>
<dbReference type="InterPro" id="IPR036257">
    <property type="entry name" value="Cyt_c_oxidase_su2_TM_sf"/>
</dbReference>
<evidence type="ECO:0000256" key="3">
    <source>
        <dbReference type="ARBA" id="ARBA00022448"/>
    </source>
</evidence>
<keyword evidence="18" id="KW-1185">Reference proteome</keyword>
<evidence type="ECO:0000256" key="12">
    <source>
        <dbReference type="SAM" id="MobiDB-lite"/>
    </source>
</evidence>
<organism evidence="17 18">
    <name type="scientific">Pseudochelatococcus contaminans</name>
    <dbReference type="NCBI Taxonomy" id="1538103"/>
    <lineage>
        <taxon>Bacteria</taxon>
        <taxon>Pseudomonadati</taxon>
        <taxon>Pseudomonadota</taxon>
        <taxon>Alphaproteobacteria</taxon>
        <taxon>Hyphomicrobiales</taxon>
        <taxon>Chelatococcaceae</taxon>
        <taxon>Pseudochelatococcus</taxon>
    </lineage>
</organism>
<feature type="domain" description="Cytochrome oxidase subunit II transmembrane region profile" evidence="16">
    <location>
        <begin position="31"/>
        <end position="127"/>
    </location>
</feature>
<dbReference type="PANTHER" id="PTHR22888:SF18">
    <property type="entry name" value="CYTOCHROME BO(3) UBIQUINOL OXIDASE SUBUNIT 2"/>
    <property type="match status" value="1"/>
</dbReference>
<feature type="chain" id="PRO_5030936161" evidence="14">
    <location>
        <begin position="25"/>
        <end position="332"/>
    </location>
</feature>
<comment type="subcellular location">
    <subcellularLocation>
        <location evidence="1">Cell membrane</location>
        <topology evidence="1">Multi-pass membrane protein</topology>
    </subcellularLocation>
</comment>
<dbReference type="SUPFAM" id="SSF49503">
    <property type="entry name" value="Cupredoxins"/>
    <property type="match status" value="1"/>
</dbReference>
<dbReference type="InterPro" id="IPR002429">
    <property type="entry name" value="CcO_II-like_C"/>
</dbReference>
<accession>A0A7W5Z5B3</accession>
<dbReference type="EC" id="1.10.3.-" evidence="17"/>
<keyword evidence="10 17" id="KW-0560">Oxidoreductase</keyword>
<evidence type="ECO:0000256" key="10">
    <source>
        <dbReference type="ARBA" id="ARBA00023002"/>
    </source>
</evidence>
<dbReference type="Gene3D" id="2.60.40.420">
    <property type="entry name" value="Cupredoxins - blue copper proteins"/>
    <property type="match status" value="1"/>
</dbReference>
<dbReference type="Gene3D" id="1.10.287.90">
    <property type="match status" value="1"/>
</dbReference>
<dbReference type="PROSITE" id="PS50857">
    <property type="entry name" value="COX2_CUA"/>
    <property type="match status" value="1"/>
</dbReference>
<evidence type="ECO:0000256" key="7">
    <source>
        <dbReference type="ARBA" id="ARBA00022729"/>
    </source>
</evidence>
<dbReference type="InterPro" id="IPR008972">
    <property type="entry name" value="Cupredoxin"/>
</dbReference>